<gene>
    <name evidence="2" type="ORF">H9716_06200</name>
</gene>
<evidence type="ECO:0000313" key="2">
    <source>
        <dbReference type="EMBL" id="HJB07445.1"/>
    </source>
</evidence>
<feature type="domain" description="GGDEF" evidence="1">
    <location>
        <begin position="1"/>
        <end position="116"/>
    </location>
</feature>
<dbReference type="SUPFAM" id="SSF55073">
    <property type="entry name" value="Nucleotide cyclase"/>
    <property type="match status" value="1"/>
</dbReference>
<reference evidence="2" key="1">
    <citation type="journal article" date="2021" name="PeerJ">
        <title>Extensive microbial diversity within the chicken gut microbiome revealed by metagenomics and culture.</title>
        <authorList>
            <person name="Gilroy R."/>
            <person name="Ravi A."/>
            <person name="Getino M."/>
            <person name="Pursley I."/>
            <person name="Horton D.L."/>
            <person name="Alikhan N.F."/>
            <person name="Baker D."/>
            <person name="Gharbi K."/>
            <person name="Hall N."/>
            <person name="Watson M."/>
            <person name="Adriaenssens E.M."/>
            <person name="Foster-Nyarko E."/>
            <person name="Jarju S."/>
            <person name="Secka A."/>
            <person name="Antonio M."/>
            <person name="Oren A."/>
            <person name="Chaudhuri R.R."/>
            <person name="La Ragione R."/>
            <person name="Hildebrand F."/>
            <person name="Pallen M.J."/>
        </authorList>
    </citation>
    <scope>NUCLEOTIDE SEQUENCE</scope>
    <source>
        <strain evidence="2">CHK188-4685</strain>
    </source>
</reference>
<dbReference type="Proteomes" id="UP000886804">
    <property type="component" value="Unassembled WGS sequence"/>
</dbReference>
<dbReference type="InterPro" id="IPR050469">
    <property type="entry name" value="Diguanylate_Cyclase"/>
</dbReference>
<evidence type="ECO:0000313" key="3">
    <source>
        <dbReference type="Proteomes" id="UP000886804"/>
    </source>
</evidence>
<dbReference type="PANTHER" id="PTHR45138">
    <property type="entry name" value="REGULATORY COMPONENTS OF SENSORY TRANSDUCTION SYSTEM"/>
    <property type="match status" value="1"/>
</dbReference>
<dbReference type="InterPro" id="IPR000160">
    <property type="entry name" value="GGDEF_dom"/>
</dbReference>
<proteinExistence type="predicted"/>
<dbReference type="InterPro" id="IPR029787">
    <property type="entry name" value="Nucleotide_cyclase"/>
</dbReference>
<accession>A0A9D2RKN2</accession>
<dbReference type="PANTHER" id="PTHR45138:SF9">
    <property type="entry name" value="DIGUANYLATE CYCLASE DGCM-RELATED"/>
    <property type="match status" value="1"/>
</dbReference>
<dbReference type="EMBL" id="DWYS01000073">
    <property type="protein sequence ID" value="HJB07445.1"/>
    <property type="molecule type" value="Genomic_DNA"/>
</dbReference>
<sequence length="116" mass="13440">MDRFKQINDQYGHLVGDQYLQHFANICCQIFQNTGKVYRFGGDEFAAVYNGIIPQAIIRQLESCPQWDEGAPCPFNQVSTGVLHCRPPHSSVEQILQQVDQLMYQNKSRNQRQHEK</sequence>
<dbReference type="Pfam" id="PF00990">
    <property type="entry name" value="GGDEF"/>
    <property type="match status" value="1"/>
</dbReference>
<dbReference type="NCBIfam" id="TIGR00254">
    <property type="entry name" value="GGDEF"/>
    <property type="match status" value="1"/>
</dbReference>
<reference evidence="2" key="2">
    <citation type="submission" date="2021-04" db="EMBL/GenBank/DDBJ databases">
        <authorList>
            <person name="Gilroy R."/>
        </authorList>
    </citation>
    <scope>NUCLEOTIDE SEQUENCE</scope>
    <source>
        <strain evidence="2">CHK188-4685</strain>
    </source>
</reference>
<dbReference type="AlphaFoldDB" id="A0A9D2RKN2"/>
<dbReference type="GO" id="GO:0052621">
    <property type="term" value="F:diguanylate cyclase activity"/>
    <property type="evidence" value="ECO:0007669"/>
    <property type="project" value="TreeGrafter"/>
</dbReference>
<evidence type="ECO:0000259" key="1">
    <source>
        <dbReference type="PROSITE" id="PS50887"/>
    </source>
</evidence>
<organism evidence="2 3">
    <name type="scientific">Candidatus Enterocloster faecavium</name>
    <dbReference type="NCBI Taxonomy" id="2838560"/>
    <lineage>
        <taxon>Bacteria</taxon>
        <taxon>Bacillati</taxon>
        <taxon>Bacillota</taxon>
        <taxon>Clostridia</taxon>
        <taxon>Lachnospirales</taxon>
        <taxon>Lachnospiraceae</taxon>
        <taxon>Enterocloster</taxon>
    </lineage>
</organism>
<dbReference type="CDD" id="cd01949">
    <property type="entry name" value="GGDEF"/>
    <property type="match status" value="1"/>
</dbReference>
<dbReference type="SMART" id="SM00267">
    <property type="entry name" value="GGDEF"/>
    <property type="match status" value="1"/>
</dbReference>
<comment type="caution">
    <text evidence="2">The sequence shown here is derived from an EMBL/GenBank/DDBJ whole genome shotgun (WGS) entry which is preliminary data.</text>
</comment>
<name>A0A9D2RKN2_9FIRM</name>
<protein>
    <submittedName>
        <fullName evidence="2">GGDEF domain-containing protein</fullName>
    </submittedName>
</protein>
<dbReference type="InterPro" id="IPR043128">
    <property type="entry name" value="Rev_trsase/Diguanyl_cyclase"/>
</dbReference>
<dbReference type="Gene3D" id="3.30.70.270">
    <property type="match status" value="1"/>
</dbReference>
<dbReference type="PROSITE" id="PS50887">
    <property type="entry name" value="GGDEF"/>
    <property type="match status" value="1"/>
</dbReference>